<protein>
    <submittedName>
        <fullName evidence="2">Uncharacterized protein</fullName>
    </submittedName>
</protein>
<name>A0AAE0EPP3_9CHLO</name>
<comment type="caution">
    <text evidence="2">The sequence shown here is derived from an EMBL/GenBank/DDBJ whole genome shotgun (WGS) entry which is preliminary data.</text>
</comment>
<organism evidence="2 3">
    <name type="scientific">Cymbomonas tetramitiformis</name>
    <dbReference type="NCBI Taxonomy" id="36881"/>
    <lineage>
        <taxon>Eukaryota</taxon>
        <taxon>Viridiplantae</taxon>
        <taxon>Chlorophyta</taxon>
        <taxon>Pyramimonadophyceae</taxon>
        <taxon>Pyramimonadales</taxon>
        <taxon>Pyramimonadaceae</taxon>
        <taxon>Cymbomonas</taxon>
    </lineage>
</organism>
<evidence type="ECO:0000313" key="2">
    <source>
        <dbReference type="EMBL" id="KAK3234235.1"/>
    </source>
</evidence>
<feature type="compositionally biased region" description="Low complexity" evidence="1">
    <location>
        <begin position="89"/>
        <end position="104"/>
    </location>
</feature>
<feature type="region of interest" description="Disordered" evidence="1">
    <location>
        <begin position="67"/>
        <end position="104"/>
    </location>
</feature>
<reference evidence="2 3" key="1">
    <citation type="journal article" date="2015" name="Genome Biol. Evol.">
        <title>Comparative Genomics of a Bacterivorous Green Alga Reveals Evolutionary Causalities and Consequences of Phago-Mixotrophic Mode of Nutrition.</title>
        <authorList>
            <person name="Burns J.A."/>
            <person name="Paasch A."/>
            <person name="Narechania A."/>
            <person name="Kim E."/>
        </authorList>
    </citation>
    <scope>NUCLEOTIDE SEQUENCE [LARGE SCALE GENOMIC DNA]</scope>
    <source>
        <strain evidence="2 3">PLY_AMNH</strain>
    </source>
</reference>
<sequence length="104" mass="11451">MGCGASSSRQEPAEVVELRARLEQLETSQAGMVQEKSTESQNVAQEWQQVEAHSLANEELFLRQTQKNYGHASCSGRKGTEWQPPPTKPGTEGKPGKWTVHADS</sequence>
<evidence type="ECO:0000256" key="1">
    <source>
        <dbReference type="SAM" id="MobiDB-lite"/>
    </source>
</evidence>
<proteinExistence type="predicted"/>
<accession>A0AAE0EPP3</accession>
<keyword evidence="3" id="KW-1185">Reference proteome</keyword>
<gene>
    <name evidence="2" type="ORF">CYMTET_55503</name>
</gene>
<dbReference type="Proteomes" id="UP001190700">
    <property type="component" value="Unassembled WGS sequence"/>
</dbReference>
<dbReference type="AlphaFoldDB" id="A0AAE0EPP3"/>
<dbReference type="EMBL" id="LGRX02035535">
    <property type="protein sequence ID" value="KAK3234235.1"/>
    <property type="molecule type" value="Genomic_DNA"/>
</dbReference>
<evidence type="ECO:0000313" key="3">
    <source>
        <dbReference type="Proteomes" id="UP001190700"/>
    </source>
</evidence>